<dbReference type="RefSeq" id="WP_183862724.1">
    <property type="nucleotide sequence ID" value="NZ_JACHFH010000035.1"/>
</dbReference>
<evidence type="ECO:0000313" key="3">
    <source>
        <dbReference type="Proteomes" id="UP000559117"/>
    </source>
</evidence>
<protein>
    <submittedName>
        <fullName evidence="2">Hydrogenase/urease accessory protein HupE</fullName>
    </submittedName>
</protein>
<comment type="caution">
    <text evidence="2">The sequence shown here is derived from an EMBL/GenBank/DDBJ whole genome shotgun (WGS) entry which is preliminary data.</text>
</comment>
<organism evidence="2 3">
    <name type="scientific">Pectinatus brassicae</name>
    <dbReference type="NCBI Taxonomy" id="862415"/>
    <lineage>
        <taxon>Bacteria</taxon>
        <taxon>Bacillati</taxon>
        <taxon>Bacillota</taxon>
        <taxon>Negativicutes</taxon>
        <taxon>Selenomonadales</taxon>
        <taxon>Selenomonadaceae</taxon>
        <taxon>Pectinatus</taxon>
    </lineage>
</organism>
<evidence type="ECO:0000313" key="2">
    <source>
        <dbReference type="EMBL" id="MBB5337148.1"/>
    </source>
</evidence>
<dbReference type="Proteomes" id="UP000559117">
    <property type="component" value="Unassembled WGS sequence"/>
</dbReference>
<proteinExistence type="predicted"/>
<sequence>MKDNWSDIIFIIVITCVLVIVANLLSYGGKLSDNLLGSAIIGAITLLGLFIARLPLLNKLPVVFWVSLTAVILSIPGVPGSEWIVEQTKHINFLPITTPILAYAGLALGKEIDGFKKLSWRIIPVCLAVAAGSFICATLMAELMLHVEGIF</sequence>
<dbReference type="EMBL" id="JACHFH010000035">
    <property type="protein sequence ID" value="MBB5337148.1"/>
    <property type="molecule type" value="Genomic_DNA"/>
</dbReference>
<feature type="transmembrane region" description="Helical" evidence="1">
    <location>
        <begin position="7"/>
        <end position="29"/>
    </location>
</feature>
<keyword evidence="1" id="KW-0472">Membrane</keyword>
<keyword evidence="1" id="KW-0812">Transmembrane</keyword>
<reference evidence="2 3" key="1">
    <citation type="submission" date="2020-08" db="EMBL/GenBank/DDBJ databases">
        <title>Genomic Encyclopedia of Type Strains, Phase IV (KMG-IV): sequencing the most valuable type-strain genomes for metagenomic binning, comparative biology and taxonomic classification.</title>
        <authorList>
            <person name="Goeker M."/>
        </authorList>
    </citation>
    <scope>NUCLEOTIDE SEQUENCE [LARGE SCALE GENOMIC DNA]</scope>
    <source>
        <strain evidence="2 3">DSM 24661</strain>
    </source>
</reference>
<feature type="transmembrane region" description="Helical" evidence="1">
    <location>
        <begin position="62"/>
        <end position="79"/>
    </location>
</feature>
<feature type="transmembrane region" description="Helical" evidence="1">
    <location>
        <begin position="35"/>
        <end position="55"/>
    </location>
</feature>
<gene>
    <name evidence="2" type="ORF">HNR32_002305</name>
</gene>
<feature type="transmembrane region" description="Helical" evidence="1">
    <location>
        <begin position="91"/>
        <end position="108"/>
    </location>
</feature>
<dbReference type="AlphaFoldDB" id="A0A840UQZ8"/>
<evidence type="ECO:0000256" key="1">
    <source>
        <dbReference type="SAM" id="Phobius"/>
    </source>
</evidence>
<feature type="transmembrane region" description="Helical" evidence="1">
    <location>
        <begin position="120"/>
        <end position="141"/>
    </location>
</feature>
<keyword evidence="3" id="KW-1185">Reference proteome</keyword>
<keyword evidence="1" id="KW-1133">Transmembrane helix</keyword>
<name>A0A840UQZ8_9FIRM</name>
<accession>A0A840UQZ8</accession>